<evidence type="ECO:0000313" key="2">
    <source>
        <dbReference type="EMBL" id="MBC2845405.1"/>
    </source>
</evidence>
<dbReference type="Proteomes" id="UP000533900">
    <property type="component" value="Unassembled WGS sequence"/>
</dbReference>
<evidence type="ECO:0008006" key="4">
    <source>
        <dbReference type="Google" id="ProtNLM"/>
    </source>
</evidence>
<dbReference type="AlphaFoldDB" id="A0A842IRP0"/>
<organism evidence="2 3">
    <name type="scientific">Winogradskyella flava</name>
    <dbReference type="NCBI Taxonomy" id="1884876"/>
    <lineage>
        <taxon>Bacteria</taxon>
        <taxon>Pseudomonadati</taxon>
        <taxon>Bacteroidota</taxon>
        <taxon>Flavobacteriia</taxon>
        <taxon>Flavobacteriales</taxon>
        <taxon>Flavobacteriaceae</taxon>
        <taxon>Winogradskyella</taxon>
    </lineage>
</organism>
<accession>A0A842IRP0</accession>
<keyword evidence="3" id="KW-1185">Reference proteome</keyword>
<sequence>MKNTLVLLLAVLITNLTHAQFIKEKSINAQIGFGISSPYESEDEIGDTGFFLQGEYVMQLAAWVELKPYVGMITTSSDGEDLNDNPTDEKAETKAFLMGGKFRVRAPIRWVAPYIELGIGASIGTYETLTSTIDIEKNGLIYHIPFAFGLELGRNNNIDLGFTYYFQPSVEQYVGAFAVGISIPLKNR</sequence>
<evidence type="ECO:0000256" key="1">
    <source>
        <dbReference type="SAM" id="SignalP"/>
    </source>
</evidence>
<proteinExistence type="predicted"/>
<evidence type="ECO:0000313" key="3">
    <source>
        <dbReference type="Proteomes" id="UP000533900"/>
    </source>
</evidence>
<feature type="signal peptide" evidence="1">
    <location>
        <begin position="1"/>
        <end position="19"/>
    </location>
</feature>
<feature type="chain" id="PRO_5032272639" description="Outer membrane protein beta-barrel domain-containing protein" evidence="1">
    <location>
        <begin position="20"/>
        <end position="188"/>
    </location>
</feature>
<comment type="caution">
    <text evidence="2">The sequence shown here is derived from an EMBL/GenBank/DDBJ whole genome shotgun (WGS) entry which is preliminary data.</text>
</comment>
<reference evidence="2" key="1">
    <citation type="submission" date="2020-08" db="EMBL/GenBank/DDBJ databases">
        <title>Winogradskyella ouciana sp. nov., isolated from the hadal seawater of the Mariana Trench.</title>
        <authorList>
            <person name="He X."/>
        </authorList>
    </citation>
    <scope>NUCLEOTIDE SEQUENCE [LARGE SCALE GENOMIC DNA]</scope>
    <source>
        <strain evidence="2">KCTC 52348</strain>
    </source>
</reference>
<protein>
    <recommendedName>
        <fullName evidence="4">Outer membrane protein beta-barrel domain-containing protein</fullName>
    </recommendedName>
</protein>
<name>A0A842IRP0_9FLAO</name>
<dbReference type="RefSeq" id="WP_185789106.1">
    <property type="nucleotide sequence ID" value="NZ_JACLCP010000002.1"/>
</dbReference>
<gene>
    <name evidence="2" type="ORF">H7F21_09905</name>
</gene>
<keyword evidence="1" id="KW-0732">Signal</keyword>
<dbReference type="EMBL" id="JACLCP010000002">
    <property type="protein sequence ID" value="MBC2845405.1"/>
    <property type="molecule type" value="Genomic_DNA"/>
</dbReference>